<dbReference type="Proteomes" id="UP001652661">
    <property type="component" value="Chromosome 3R"/>
</dbReference>
<evidence type="ECO:0000313" key="4">
    <source>
        <dbReference type="RefSeq" id="XP_070143669.1"/>
    </source>
</evidence>
<dbReference type="SUPFAM" id="SSF100895">
    <property type="entry name" value="Kazal-type serine protease inhibitors"/>
    <property type="match status" value="1"/>
</dbReference>
<dbReference type="PROSITE" id="PS51465">
    <property type="entry name" value="KAZAL_2"/>
    <property type="match status" value="1"/>
</dbReference>
<dbReference type="Gene3D" id="3.30.60.30">
    <property type="match status" value="1"/>
</dbReference>
<dbReference type="InterPro" id="IPR002350">
    <property type="entry name" value="Kazal_dom"/>
</dbReference>
<sequence>MRGVCIVMLISLSVLALAEGIRVRPPVLPPPCPRACTRDYRPRCAVWKRAGRTSVCTFPNPCTLENQICLTGQNWQIRDEDRKCWRDSPDCDTIRK</sequence>
<reference evidence="4" key="1">
    <citation type="submission" date="2025-08" db="UniProtKB">
        <authorList>
            <consortium name="RefSeq"/>
        </authorList>
    </citation>
    <scope>IDENTIFICATION</scope>
    <source>
        <strain evidence="4">14028-0561.14</strain>
        <tissue evidence="4">Whole fly</tissue>
    </source>
</reference>
<evidence type="ECO:0000256" key="1">
    <source>
        <dbReference type="SAM" id="SignalP"/>
    </source>
</evidence>
<dbReference type="GeneID" id="138929034"/>
<organism evidence="3 4">
    <name type="scientific">Drosophila kikkawai</name>
    <name type="common">Fruit fly</name>
    <dbReference type="NCBI Taxonomy" id="30033"/>
    <lineage>
        <taxon>Eukaryota</taxon>
        <taxon>Metazoa</taxon>
        <taxon>Ecdysozoa</taxon>
        <taxon>Arthropoda</taxon>
        <taxon>Hexapoda</taxon>
        <taxon>Insecta</taxon>
        <taxon>Pterygota</taxon>
        <taxon>Neoptera</taxon>
        <taxon>Endopterygota</taxon>
        <taxon>Diptera</taxon>
        <taxon>Brachycera</taxon>
        <taxon>Muscomorpha</taxon>
        <taxon>Ephydroidea</taxon>
        <taxon>Drosophilidae</taxon>
        <taxon>Drosophila</taxon>
        <taxon>Sophophora</taxon>
    </lineage>
</organism>
<dbReference type="InterPro" id="IPR036058">
    <property type="entry name" value="Kazal_dom_sf"/>
</dbReference>
<feature type="domain" description="Kazal-like" evidence="2">
    <location>
        <begin position="26"/>
        <end position="86"/>
    </location>
</feature>
<proteinExistence type="predicted"/>
<feature type="chain" id="PRO_5046180938" evidence="1">
    <location>
        <begin position="21"/>
        <end position="96"/>
    </location>
</feature>
<dbReference type="RefSeq" id="XP_070143669.1">
    <property type="nucleotide sequence ID" value="XM_070287568.1"/>
</dbReference>
<accession>A0ABM4GLT8</accession>
<feature type="signal peptide" evidence="1">
    <location>
        <begin position="1"/>
        <end position="20"/>
    </location>
</feature>
<name>A0ABM4GLT8_DROKI</name>
<protein>
    <submittedName>
        <fullName evidence="4">Vasotab-TY1</fullName>
    </submittedName>
</protein>
<evidence type="ECO:0000259" key="2">
    <source>
        <dbReference type="PROSITE" id="PS51465"/>
    </source>
</evidence>
<keyword evidence="3" id="KW-1185">Reference proteome</keyword>
<evidence type="ECO:0000313" key="3">
    <source>
        <dbReference type="Proteomes" id="UP001652661"/>
    </source>
</evidence>
<gene>
    <name evidence="4" type="primary">LOC138929034</name>
</gene>
<keyword evidence="1" id="KW-0732">Signal</keyword>